<gene>
    <name evidence="3" type="ORF">HYN46_06550</name>
</gene>
<dbReference type="InterPro" id="IPR040756">
    <property type="entry name" value="Peptidase_M61_N"/>
</dbReference>
<protein>
    <submittedName>
        <fullName evidence="3">M61 family peptidase</fullName>
    </submittedName>
</protein>
<dbReference type="InterPro" id="IPR027268">
    <property type="entry name" value="Peptidase_M4/M1_CTD_sf"/>
</dbReference>
<feature type="domain" description="Peptidase M61 catalytic" evidence="1">
    <location>
        <begin position="313"/>
        <end position="429"/>
    </location>
</feature>
<dbReference type="PIRSF" id="PIRSF016493">
    <property type="entry name" value="Glycyl_aminpptds"/>
    <property type="match status" value="1"/>
</dbReference>
<organism evidence="3 4">
    <name type="scientific">Aquirhabdus parva</name>
    <dbReference type="NCBI Taxonomy" id="2283318"/>
    <lineage>
        <taxon>Bacteria</taxon>
        <taxon>Pseudomonadati</taxon>
        <taxon>Pseudomonadota</taxon>
        <taxon>Gammaproteobacteria</taxon>
        <taxon>Moraxellales</taxon>
        <taxon>Moraxellaceae</taxon>
        <taxon>Aquirhabdus</taxon>
    </lineage>
</organism>
<reference evidence="3 4" key="1">
    <citation type="submission" date="2018-07" db="EMBL/GenBank/DDBJ databases">
        <title>Genome sequencing of Moraxellaceae gen. HYN0046.</title>
        <authorList>
            <person name="Kim M."/>
            <person name="Yi H."/>
        </authorList>
    </citation>
    <scope>NUCLEOTIDE SEQUENCE [LARGE SCALE GENOMIC DNA]</scope>
    <source>
        <strain evidence="3 4">HYN0046</strain>
    </source>
</reference>
<dbReference type="Proteomes" id="UP000253940">
    <property type="component" value="Chromosome"/>
</dbReference>
<dbReference type="SUPFAM" id="SSF50156">
    <property type="entry name" value="PDZ domain-like"/>
    <property type="match status" value="1"/>
</dbReference>
<name>A0A345P5F7_9GAMM</name>
<dbReference type="InterPro" id="IPR036034">
    <property type="entry name" value="PDZ_sf"/>
</dbReference>
<dbReference type="InterPro" id="IPR024191">
    <property type="entry name" value="Peptidase_M61"/>
</dbReference>
<feature type="domain" description="Peptidase M61 N-terminal" evidence="2">
    <location>
        <begin position="34"/>
        <end position="216"/>
    </location>
</feature>
<evidence type="ECO:0000259" key="2">
    <source>
        <dbReference type="Pfam" id="PF17899"/>
    </source>
</evidence>
<dbReference type="KEGG" id="mbah:HYN46_06550"/>
<dbReference type="Gene3D" id="2.60.40.3650">
    <property type="match status" value="1"/>
</dbReference>
<evidence type="ECO:0000259" key="1">
    <source>
        <dbReference type="Pfam" id="PF05299"/>
    </source>
</evidence>
<proteinExistence type="predicted"/>
<dbReference type="InterPro" id="IPR007963">
    <property type="entry name" value="Peptidase_M61_catalytic"/>
</dbReference>
<dbReference type="Pfam" id="PF17899">
    <property type="entry name" value="Peptidase_M61_N"/>
    <property type="match status" value="1"/>
</dbReference>
<accession>A0A345P5F7</accession>
<dbReference type="RefSeq" id="WP_114898626.1">
    <property type="nucleotide sequence ID" value="NZ_CP031222.1"/>
</dbReference>
<dbReference type="Gene3D" id="2.30.42.10">
    <property type="match status" value="1"/>
</dbReference>
<dbReference type="AlphaFoldDB" id="A0A345P5F7"/>
<dbReference type="OrthoDB" id="9778516at2"/>
<dbReference type="EMBL" id="CP031222">
    <property type="protein sequence ID" value="AXI02516.1"/>
    <property type="molecule type" value="Genomic_DNA"/>
</dbReference>
<keyword evidence="4" id="KW-1185">Reference proteome</keyword>
<dbReference type="Gene3D" id="1.10.390.10">
    <property type="entry name" value="Neutral Protease Domain 2"/>
    <property type="match status" value="1"/>
</dbReference>
<dbReference type="SUPFAM" id="SSF55486">
    <property type="entry name" value="Metalloproteases ('zincins'), catalytic domain"/>
    <property type="match status" value="1"/>
</dbReference>
<sequence>MMADDAMNTQQNSEVDTLIKDHIAKHAVQPTIAYALSFENVGQHLIDVVMTFTAQAHQELWLPAWVPGSYLIREFSRHVSTPVAKSIRNNLSVTKSIFIEKISKNHWRLDTAAGEHIEIRYQVYAFDLSVRGAYLDQTRAYANPACICLAVAGQEHQSILLTIDPGSAFANLPIACSLDPLNVKDKTSQQNHETHHKFHFEALNYTHLIDHPFEIAAQTLAQFEVSGIPHQIAISGRHRTNIKRLTEDLLKICRYEIEFFGSAPFPHYLFMVMATGSSYGGLEHQDCTSLITPREDLPQPNEPEQPSASYRRFLGLCSHEYFHSWLVKFIRPQEFAVLDLGREVYTRMLWVFEGFTSYYDDLILYRSGVIDQKSYLELLAEQLTRYLQNTGRAHQSVSDSSFDAWIKYYRPDENSQNASTSYYNKGALIALCLDLKLRANGSSLDVIMVKLYELAQQGLYLNTNTLPDLCEALIGDRLTDFWSDFVDGTVELPVVELLSEVGVKTHLENKTWPLGLKVVDSSHGLLIQQVLRNSVGAQAGLSAQDVLIAIEGIRASSTLLNHWADVSGFNAEATLSTGESITCHVFRRDELMAIQVKPVASVIPHVSFTVEDTERSAKWL</sequence>
<evidence type="ECO:0000313" key="3">
    <source>
        <dbReference type="EMBL" id="AXI02516.1"/>
    </source>
</evidence>
<dbReference type="Pfam" id="PF05299">
    <property type="entry name" value="Peptidase_M61"/>
    <property type="match status" value="1"/>
</dbReference>
<evidence type="ECO:0000313" key="4">
    <source>
        <dbReference type="Proteomes" id="UP000253940"/>
    </source>
</evidence>